<dbReference type="EMBL" id="DS268575">
    <property type="protein sequence ID" value="EFO91095.1"/>
    <property type="molecule type" value="Genomic_DNA"/>
</dbReference>
<evidence type="ECO:0000256" key="8">
    <source>
        <dbReference type="ARBA" id="ARBA00040444"/>
    </source>
</evidence>
<evidence type="ECO:0000313" key="10">
    <source>
        <dbReference type="Proteomes" id="UP000008281"/>
    </source>
</evidence>
<evidence type="ECO:0000256" key="1">
    <source>
        <dbReference type="ARBA" id="ARBA00004123"/>
    </source>
</evidence>
<dbReference type="GO" id="GO:0006611">
    <property type="term" value="P:protein export from nucleus"/>
    <property type="evidence" value="ECO:0007669"/>
    <property type="project" value="TreeGrafter"/>
</dbReference>
<evidence type="ECO:0000256" key="6">
    <source>
        <dbReference type="ARBA" id="ARBA00022927"/>
    </source>
</evidence>
<dbReference type="PANTHER" id="PTHR12596:SF1">
    <property type="entry name" value="EXPORTIN-4"/>
    <property type="match status" value="1"/>
</dbReference>
<name>E3NAG8_CAERE</name>
<evidence type="ECO:0000256" key="2">
    <source>
        <dbReference type="ARBA" id="ARBA00004496"/>
    </source>
</evidence>
<accession>E3NAG8</accession>
<dbReference type="HOGENOM" id="CLU_1058602_0_0_1"/>
<dbReference type="InterPro" id="IPR016024">
    <property type="entry name" value="ARM-type_fold"/>
</dbReference>
<dbReference type="STRING" id="31234.E3NAG8"/>
<protein>
    <recommendedName>
        <fullName evidence="8">Exportin-4</fullName>
    </recommendedName>
</protein>
<keyword evidence="4" id="KW-0813">Transport</keyword>
<evidence type="ECO:0000256" key="4">
    <source>
        <dbReference type="ARBA" id="ARBA00022448"/>
    </source>
</evidence>
<gene>
    <name evidence="9" type="ORF">CRE_30403</name>
</gene>
<dbReference type="OMA" id="CKYILES"/>
<keyword evidence="5" id="KW-0963">Cytoplasm</keyword>
<dbReference type="AlphaFoldDB" id="E3NAG8"/>
<evidence type="ECO:0000313" key="9">
    <source>
        <dbReference type="EMBL" id="EFO91095.1"/>
    </source>
</evidence>
<comment type="similarity">
    <text evidence="3">Belongs to the exportin family.</text>
</comment>
<organism evidence="10">
    <name type="scientific">Caenorhabditis remanei</name>
    <name type="common">Caenorhabditis vulgaris</name>
    <dbReference type="NCBI Taxonomy" id="31234"/>
    <lineage>
        <taxon>Eukaryota</taxon>
        <taxon>Metazoa</taxon>
        <taxon>Ecdysozoa</taxon>
        <taxon>Nematoda</taxon>
        <taxon>Chromadorea</taxon>
        <taxon>Rhabditida</taxon>
        <taxon>Rhabditina</taxon>
        <taxon>Rhabditomorpha</taxon>
        <taxon>Rhabditoidea</taxon>
        <taxon>Rhabditidae</taxon>
        <taxon>Peloderinae</taxon>
        <taxon>Caenorhabditis</taxon>
    </lineage>
</organism>
<evidence type="ECO:0000256" key="7">
    <source>
        <dbReference type="ARBA" id="ARBA00023242"/>
    </source>
</evidence>
<dbReference type="InParanoid" id="E3NAG8"/>
<proteinExistence type="inferred from homology"/>
<reference evidence="9" key="1">
    <citation type="submission" date="2007-07" db="EMBL/GenBank/DDBJ databases">
        <title>PCAP assembly of the Caenorhabditis remanei genome.</title>
        <authorList>
            <consortium name="The Caenorhabditis remanei Sequencing Consortium"/>
            <person name="Wilson R.K."/>
        </authorList>
    </citation>
    <scope>NUCLEOTIDE SEQUENCE [LARGE SCALE GENOMIC DNA]</scope>
    <source>
        <strain evidence="9">PB4641</strain>
    </source>
</reference>
<dbReference type="SUPFAM" id="SSF48371">
    <property type="entry name" value="ARM repeat"/>
    <property type="match status" value="1"/>
</dbReference>
<sequence>MEQFQNTMDLATIEGFAETLLAPPNVVTSESREQATFFFEDLKKKITISECLILLRESKNPFVLFQIGQAVGEIVLRDWSLIEPNDVQVAYKTLLEFVATSLSLESYVVGACLKSAAMIIKRGILDGKSGDQEELYQFIHQMLTNESSTIQAAGCLFISALIEQFSSAWRNSKFSITWDFHLQAKSTFEVSFCGVLILLVYYIVSRTMDSAVFLKCLSLHFMLYQIKKILLVTTSQEDYVIDFSKFLRIFCPGTSQADCIDDF</sequence>
<dbReference type="GO" id="GO:0005643">
    <property type="term" value="C:nuclear pore"/>
    <property type="evidence" value="ECO:0007669"/>
    <property type="project" value="TreeGrafter"/>
</dbReference>
<evidence type="ECO:0000256" key="3">
    <source>
        <dbReference type="ARBA" id="ARBA00009466"/>
    </source>
</evidence>
<evidence type="ECO:0000256" key="5">
    <source>
        <dbReference type="ARBA" id="ARBA00022490"/>
    </source>
</evidence>
<dbReference type="eggNOG" id="KOG4541">
    <property type="taxonomic scope" value="Eukaryota"/>
</dbReference>
<dbReference type="GO" id="GO:0005049">
    <property type="term" value="F:nuclear export signal receptor activity"/>
    <property type="evidence" value="ECO:0007669"/>
    <property type="project" value="InterPro"/>
</dbReference>
<dbReference type="OrthoDB" id="5548448at2759"/>
<dbReference type="Proteomes" id="UP000008281">
    <property type="component" value="Unassembled WGS sequence"/>
</dbReference>
<dbReference type="Gene3D" id="1.25.10.10">
    <property type="entry name" value="Leucine-rich Repeat Variant"/>
    <property type="match status" value="1"/>
</dbReference>
<dbReference type="GO" id="GO:0005737">
    <property type="term" value="C:cytoplasm"/>
    <property type="evidence" value="ECO:0007669"/>
    <property type="project" value="UniProtKB-SubCell"/>
</dbReference>
<dbReference type="InterPro" id="IPR011989">
    <property type="entry name" value="ARM-like"/>
</dbReference>
<keyword evidence="7" id="KW-0539">Nucleus</keyword>
<dbReference type="InterPro" id="IPR044189">
    <property type="entry name" value="XPO4/7-like"/>
</dbReference>
<keyword evidence="10" id="KW-1185">Reference proteome</keyword>
<dbReference type="PANTHER" id="PTHR12596">
    <property type="entry name" value="EXPORTIN 4,7-RELATED"/>
    <property type="match status" value="1"/>
</dbReference>
<comment type="subcellular location">
    <subcellularLocation>
        <location evidence="2">Cytoplasm</location>
    </subcellularLocation>
    <subcellularLocation>
        <location evidence="1">Nucleus</location>
    </subcellularLocation>
</comment>
<keyword evidence="6" id="KW-0653">Protein transport</keyword>